<keyword evidence="3" id="KW-0812">Transmembrane</keyword>
<feature type="domain" description="VWFA" evidence="4">
    <location>
        <begin position="93"/>
        <end position="264"/>
    </location>
</feature>
<evidence type="ECO:0000256" key="2">
    <source>
        <dbReference type="SAM" id="MobiDB-lite"/>
    </source>
</evidence>
<gene>
    <name evidence="5" type="ORF">B5K06_14675</name>
</gene>
<dbReference type="OrthoDB" id="9807628at2"/>
<dbReference type="SUPFAM" id="SSF53300">
    <property type="entry name" value="vWA-like"/>
    <property type="match status" value="1"/>
</dbReference>
<dbReference type="PROSITE" id="PS50005">
    <property type="entry name" value="TPR"/>
    <property type="match status" value="1"/>
</dbReference>
<protein>
    <recommendedName>
        <fullName evidence="4">VWFA domain-containing protein</fullName>
    </recommendedName>
</protein>
<dbReference type="RefSeq" id="WP_114713471.1">
    <property type="nucleotide sequence ID" value="NZ_KZ857259.1"/>
</dbReference>
<evidence type="ECO:0000256" key="1">
    <source>
        <dbReference type="PROSITE-ProRule" id="PRU00339"/>
    </source>
</evidence>
<name>A0A370KQA1_9HYPH</name>
<feature type="transmembrane region" description="Helical" evidence="3">
    <location>
        <begin position="7"/>
        <end position="26"/>
    </location>
</feature>
<dbReference type="InterPro" id="IPR019734">
    <property type="entry name" value="TPR_rpt"/>
</dbReference>
<evidence type="ECO:0000259" key="4">
    <source>
        <dbReference type="PROSITE" id="PS50234"/>
    </source>
</evidence>
<sequence>MIQDFHFLRPWWLLAILLPITIVWLASRSGNARNRWKDIIAPHLLEKLIVDASGGTRVRPSWLLAAVLILAVLGAAGPTWEREAPPFVEDTAPLVLAVDLSPTMDAIDLTPSRLERAKLKIKDIIAQRQGARTAVIAYAGSAHLVLPLTDDASLIETYTDALATRIMPVDGKDTAAALTAAEQTLSEGGVAGTVVFITDGVEQNAFDAFKRKSDNGILILGVGTAEGGPVKTADGGFLTGTGGSRVFAKLDIDALKNLHALTGVDVATITDDDADVRWITQRVATNFAQKKSEQGDRWKDAGWLLLAPAAVLFALTFRSGWVVRLGAAFILARLVLMPASSHAAGFADMWLTPDQQGRTAFERGNYDDAATRFHDPMWRGVALYRAGKFAEAVDAFAAVDSAESWYNQGNSLLFLSQFEEAVTAYKKALEKRKDWPEAKANLAIAENLLATQKDEEQEQQQDPNEKPDEVKFDDKGKKGKAGQVDVAEQTSEMWMKNLQVSPADLMARKFAIEVQEKKP</sequence>
<dbReference type="PANTHER" id="PTHR22550">
    <property type="entry name" value="SPORE GERMINATION PROTEIN"/>
    <property type="match status" value="1"/>
</dbReference>
<dbReference type="Proteomes" id="UP000254939">
    <property type="component" value="Unassembled WGS sequence"/>
</dbReference>
<dbReference type="EMBL" id="NAAC01000015">
    <property type="protein sequence ID" value="RDJ11511.1"/>
    <property type="molecule type" value="Genomic_DNA"/>
</dbReference>
<feature type="repeat" description="TPR" evidence="1">
    <location>
        <begin position="402"/>
        <end position="435"/>
    </location>
</feature>
<evidence type="ECO:0000256" key="3">
    <source>
        <dbReference type="SAM" id="Phobius"/>
    </source>
</evidence>
<reference evidence="5 6" key="1">
    <citation type="submission" date="2017-03" db="EMBL/GenBank/DDBJ databases">
        <title>Genome analysis of Rhizobial strains effectives or ineffectives for nitrogen fixation isolated from bean seeds.</title>
        <authorList>
            <person name="Peralta H."/>
            <person name="Aguilar-Vera A."/>
            <person name="Mora Y."/>
            <person name="Vargas-Lagunas C."/>
            <person name="Girard L."/>
            <person name="Mora J."/>
        </authorList>
    </citation>
    <scope>NUCLEOTIDE SEQUENCE [LARGE SCALE GENOMIC DNA]</scope>
    <source>
        <strain evidence="5 6">CCGM3</strain>
    </source>
</reference>
<accession>A0A370KQA1</accession>
<evidence type="ECO:0000313" key="5">
    <source>
        <dbReference type="EMBL" id="RDJ11511.1"/>
    </source>
</evidence>
<dbReference type="Gene3D" id="1.25.40.10">
    <property type="entry name" value="Tetratricopeptide repeat domain"/>
    <property type="match status" value="1"/>
</dbReference>
<dbReference type="PROSITE" id="PS50234">
    <property type="entry name" value="VWFA"/>
    <property type="match status" value="1"/>
</dbReference>
<feature type="compositionally biased region" description="Basic and acidic residues" evidence="2">
    <location>
        <begin position="463"/>
        <end position="476"/>
    </location>
</feature>
<dbReference type="Pfam" id="PF13519">
    <property type="entry name" value="VWA_2"/>
    <property type="match status" value="1"/>
</dbReference>
<dbReference type="InterPro" id="IPR002035">
    <property type="entry name" value="VWF_A"/>
</dbReference>
<keyword evidence="3" id="KW-1133">Transmembrane helix</keyword>
<organism evidence="5 6">
    <name type="scientific">Rhizobium grahamii</name>
    <dbReference type="NCBI Taxonomy" id="1120045"/>
    <lineage>
        <taxon>Bacteria</taxon>
        <taxon>Pseudomonadati</taxon>
        <taxon>Pseudomonadota</taxon>
        <taxon>Alphaproteobacteria</taxon>
        <taxon>Hyphomicrobiales</taxon>
        <taxon>Rhizobiaceae</taxon>
        <taxon>Rhizobium/Agrobacterium group</taxon>
        <taxon>Rhizobium</taxon>
    </lineage>
</organism>
<keyword evidence="1" id="KW-0802">TPR repeat</keyword>
<proteinExistence type="predicted"/>
<dbReference type="AlphaFoldDB" id="A0A370KQA1"/>
<dbReference type="Gene3D" id="3.40.50.410">
    <property type="entry name" value="von Willebrand factor, type A domain"/>
    <property type="match status" value="1"/>
</dbReference>
<comment type="caution">
    <text evidence="5">The sequence shown here is derived from an EMBL/GenBank/DDBJ whole genome shotgun (WGS) entry which is preliminary data.</text>
</comment>
<feature type="transmembrane region" description="Helical" evidence="3">
    <location>
        <begin position="62"/>
        <end position="80"/>
    </location>
</feature>
<dbReference type="SMART" id="SM00028">
    <property type="entry name" value="TPR"/>
    <property type="match status" value="1"/>
</dbReference>
<dbReference type="Pfam" id="PF00515">
    <property type="entry name" value="TPR_1"/>
    <property type="match status" value="1"/>
</dbReference>
<keyword evidence="3" id="KW-0472">Membrane</keyword>
<dbReference type="InterPro" id="IPR036465">
    <property type="entry name" value="vWFA_dom_sf"/>
</dbReference>
<feature type="region of interest" description="Disordered" evidence="2">
    <location>
        <begin position="453"/>
        <end position="488"/>
    </location>
</feature>
<evidence type="ECO:0000313" key="6">
    <source>
        <dbReference type="Proteomes" id="UP000254939"/>
    </source>
</evidence>
<dbReference type="PANTHER" id="PTHR22550:SF14">
    <property type="entry name" value="VWFA DOMAIN-CONTAINING PROTEIN"/>
    <property type="match status" value="1"/>
</dbReference>
<dbReference type="InterPro" id="IPR011990">
    <property type="entry name" value="TPR-like_helical_dom_sf"/>
</dbReference>
<dbReference type="InterPro" id="IPR050768">
    <property type="entry name" value="UPF0353/GerABKA_families"/>
</dbReference>
<dbReference type="SMART" id="SM00327">
    <property type="entry name" value="VWA"/>
    <property type="match status" value="1"/>
</dbReference>
<dbReference type="SUPFAM" id="SSF48452">
    <property type="entry name" value="TPR-like"/>
    <property type="match status" value="1"/>
</dbReference>